<feature type="non-terminal residue" evidence="2">
    <location>
        <position position="169"/>
    </location>
</feature>
<organism evidence="2">
    <name type="scientific">marine metagenome</name>
    <dbReference type="NCBI Taxonomy" id="408172"/>
    <lineage>
        <taxon>unclassified sequences</taxon>
        <taxon>metagenomes</taxon>
        <taxon>ecological metagenomes</taxon>
    </lineage>
</organism>
<dbReference type="Pfam" id="PF00701">
    <property type="entry name" value="DHDPS"/>
    <property type="match status" value="1"/>
</dbReference>
<keyword evidence="1" id="KW-0456">Lyase</keyword>
<proteinExistence type="predicted"/>
<evidence type="ECO:0008006" key="3">
    <source>
        <dbReference type="Google" id="ProtNLM"/>
    </source>
</evidence>
<dbReference type="EMBL" id="UINC01111063">
    <property type="protein sequence ID" value="SVC79001.1"/>
    <property type="molecule type" value="Genomic_DNA"/>
</dbReference>
<gene>
    <name evidence="2" type="ORF">METZ01_LOCUS331855</name>
</gene>
<dbReference type="Gene3D" id="3.20.20.70">
    <property type="entry name" value="Aldolase class I"/>
    <property type="match status" value="1"/>
</dbReference>
<sequence length="169" mass="18120">MDLRGIFPPIPTPFRSDRLDVDALGSNCDRWMSTALRGLVALGSNGEAPLLDEEESDRVIETVRAHVPIERSLIIGVARESTIGTIRATTRAADLGADAVLVRTPWFFKKLLTDEALIAHYEAVADASPVPVIIYNFAALTGVSVSLAAVVQLASHPNIIGMKESGTDI</sequence>
<reference evidence="2" key="1">
    <citation type="submission" date="2018-05" db="EMBL/GenBank/DDBJ databases">
        <authorList>
            <person name="Lanie J.A."/>
            <person name="Ng W.-L."/>
            <person name="Kazmierczak K.M."/>
            <person name="Andrzejewski T.M."/>
            <person name="Davidsen T.M."/>
            <person name="Wayne K.J."/>
            <person name="Tettelin H."/>
            <person name="Glass J.I."/>
            <person name="Rusch D."/>
            <person name="Podicherti R."/>
            <person name="Tsui H.-C.T."/>
            <person name="Winkler M.E."/>
        </authorList>
    </citation>
    <scope>NUCLEOTIDE SEQUENCE</scope>
</reference>
<dbReference type="GO" id="GO:0008840">
    <property type="term" value="F:4-hydroxy-tetrahydrodipicolinate synthase activity"/>
    <property type="evidence" value="ECO:0007669"/>
    <property type="project" value="TreeGrafter"/>
</dbReference>
<dbReference type="PANTHER" id="PTHR12128:SF66">
    <property type="entry name" value="4-HYDROXY-2-OXOGLUTARATE ALDOLASE, MITOCHONDRIAL"/>
    <property type="match status" value="1"/>
</dbReference>
<dbReference type="SUPFAM" id="SSF51569">
    <property type="entry name" value="Aldolase"/>
    <property type="match status" value="1"/>
</dbReference>
<accession>A0A382Q429</accession>
<evidence type="ECO:0000256" key="1">
    <source>
        <dbReference type="ARBA" id="ARBA00023239"/>
    </source>
</evidence>
<dbReference type="SMART" id="SM01130">
    <property type="entry name" value="DHDPS"/>
    <property type="match status" value="1"/>
</dbReference>
<dbReference type="InterPro" id="IPR013785">
    <property type="entry name" value="Aldolase_TIM"/>
</dbReference>
<dbReference type="AlphaFoldDB" id="A0A382Q429"/>
<dbReference type="CDD" id="cd00408">
    <property type="entry name" value="DHDPS-like"/>
    <property type="match status" value="1"/>
</dbReference>
<name>A0A382Q429_9ZZZZ</name>
<dbReference type="InterPro" id="IPR002220">
    <property type="entry name" value="DapA-like"/>
</dbReference>
<evidence type="ECO:0000313" key="2">
    <source>
        <dbReference type="EMBL" id="SVC79001.1"/>
    </source>
</evidence>
<dbReference type="PRINTS" id="PR00146">
    <property type="entry name" value="DHPICSNTHASE"/>
</dbReference>
<dbReference type="PANTHER" id="PTHR12128">
    <property type="entry name" value="DIHYDRODIPICOLINATE SYNTHASE"/>
    <property type="match status" value="1"/>
</dbReference>
<protein>
    <recommendedName>
        <fullName evidence="3">Dihydrodipicolinate synthase family protein</fullName>
    </recommendedName>
</protein>